<keyword evidence="11" id="KW-1185">Reference proteome</keyword>
<evidence type="ECO:0000313" key="11">
    <source>
        <dbReference type="Proteomes" id="UP001165641"/>
    </source>
</evidence>
<dbReference type="PANTHER" id="PTHR42781:SF1">
    <property type="entry name" value="THIAMINE IMPORT ATP-BINDING PROTEIN THIQ"/>
    <property type="match status" value="1"/>
</dbReference>
<dbReference type="InterPro" id="IPR027417">
    <property type="entry name" value="P-loop_NTPase"/>
</dbReference>
<evidence type="ECO:0000256" key="1">
    <source>
        <dbReference type="ARBA" id="ARBA00022448"/>
    </source>
</evidence>
<dbReference type="PROSITE" id="PS00211">
    <property type="entry name" value="ABC_TRANSPORTER_1"/>
    <property type="match status" value="1"/>
</dbReference>
<evidence type="ECO:0000256" key="8">
    <source>
        <dbReference type="SAM" id="MobiDB-lite"/>
    </source>
</evidence>
<dbReference type="InterPro" id="IPR003439">
    <property type="entry name" value="ABC_transporter-like_ATP-bd"/>
</dbReference>
<keyword evidence="3" id="KW-0997">Cell inner membrane</keyword>
<keyword evidence="6" id="KW-1278">Translocase</keyword>
<gene>
    <name evidence="10" type="ORF">PAF17_06125</name>
</gene>
<dbReference type="EMBL" id="JAQBIE010000007">
    <property type="protein sequence ID" value="MDB6177081.1"/>
    <property type="molecule type" value="Genomic_DNA"/>
</dbReference>
<feature type="domain" description="ABC transporter" evidence="9">
    <location>
        <begin position="1"/>
        <end position="221"/>
    </location>
</feature>
<dbReference type="PROSITE" id="PS50893">
    <property type="entry name" value="ABC_TRANSPORTER_2"/>
    <property type="match status" value="1"/>
</dbReference>
<organism evidence="10 11">
    <name type="scientific">Paracoccus onchidii</name>
    <dbReference type="NCBI Taxonomy" id="3017813"/>
    <lineage>
        <taxon>Bacteria</taxon>
        <taxon>Pseudomonadati</taxon>
        <taxon>Pseudomonadota</taxon>
        <taxon>Alphaproteobacteria</taxon>
        <taxon>Rhodobacterales</taxon>
        <taxon>Paracoccaceae</taxon>
        <taxon>Paracoccus</taxon>
    </lineage>
</organism>
<comment type="caution">
    <text evidence="10">The sequence shown here is derived from an EMBL/GenBank/DDBJ whole genome shotgun (WGS) entry which is preliminary data.</text>
</comment>
<dbReference type="InterPro" id="IPR003593">
    <property type="entry name" value="AAA+_ATPase"/>
</dbReference>
<keyword evidence="1" id="KW-0813">Transport</keyword>
<accession>A0ABT4ZCJ9</accession>
<dbReference type="InterPro" id="IPR017871">
    <property type="entry name" value="ABC_transporter-like_CS"/>
</dbReference>
<keyword evidence="7" id="KW-0472">Membrane</keyword>
<evidence type="ECO:0000256" key="6">
    <source>
        <dbReference type="ARBA" id="ARBA00022967"/>
    </source>
</evidence>
<dbReference type="SMART" id="SM00382">
    <property type="entry name" value="AAA"/>
    <property type="match status" value="1"/>
</dbReference>
<keyword evidence="2" id="KW-1003">Cell membrane</keyword>
<dbReference type="InterPro" id="IPR050093">
    <property type="entry name" value="ABC_SmlMolc_Importer"/>
</dbReference>
<evidence type="ECO:0000256" key="4">
    <source>
        <dbReference type="ARBA" id="ARBA00022741"/>
    </source>
</evidence>
<evidence type="ECO:0000256" key="5">
    <source>
        <dbReference type="ARBA" id="ARBA00022840"/>
    </source>
</evidence>
<evidence type="ECO:0000259" key="9">
    <source>
        <dbReference type="PROSITE" id="PS50893"/>
    </source>
</evidence>
<dbReference type="Gene3D" id="3.40.50.300">
    <property type="entry name" value="P-loop containing nucleotide triphosphate hydrolases"/>
    <property type="match status" value="1"/>
</dbReference>
<dbReference type="PANTHER" id="PTHR42781">
    <property type="entry name" value="SPERMIDINE/PUTRESCINE IMPORT ATP-BINDING PROTEIN POTA"/>
    <property type="match status" value="1"/>
</dbReference>
<evidence type="ECO:0000313" key="10">
    <source>
        <dbReference type="EMBL" id="MDB6177081.1"/>
    </source>
</evidence>
<dbReference type="Pfam" id="PF00005">
    <property type="entry name" value="ABC_tran"/>
    <property type="match status" value="1"/>
</dbReference>
<evidence type="ECO:0000256" key="3">
    <source>
        <dbReference type="ARBA" id="ARBA00022519"/>
    </source>
</evidence>
<dbReference type="Proteomes" id="UP001165641">
    <property type="component" value="Unassembled WGS sequence"/>
</dbReference>
<keyword evidence="5 10" id="KW-0067">ATP-binding</keyword>
<evidence type="ECO:0000256" key="2">
    <source>
        <dbReference type="ARBA" id="ARBA00022475"/>
    </source>
</evidence>
<name>A0ABT4ZCJ9_9RHOB</name>
<protein>
    <submittedName>
        <fullName evidence="10">ATP-binding cassette domain-containing protein</fullName>
    </submittedName>
</protein>
<keyword evidence="4" id="KW-0547">Nucleotide-binding</keyword>
<proteinExistence type="predicted"/>
<dbReference type="SUPFAM" id="SSF52540">
    <property type="entry name" value="P-loop containing nucleoside triphosphate hydrolases"/>
    <property type="match status" value="1"/>
</dbReference>
<reference evidence="10" key="1">
    <citation type="submission" date="2022-12" db="EMBL/GenBank/DDBJ databases">
        <title>Paracoccus onchidii sp. nov., isolated from a marine invertebrate from the South China Sea.</title>
        <authorList>
            <person name="Xu S."/>
            <person name="Liu Z."/>
            <person name="Xu Y."/>
        </authorList>
    </citation>
    <scope>NUCLEOTIDE SEQUENCE</scope>
    <source>
        <strain evidence="10">Z330</strain>
    </source>
</reference>
<feature type="region of interest" description="Disordered" evidence="8">
    <location>
        <begin position="198"/>
        <end position="222"/>
    </location>
</feature>
<sequence>MRNGFQFAADLSIEPGARIAVIGPSGSGKSTLLSVIGGFLAPDAGSVAWQGADLSAVSPGQRPVSFLFQDQNLFPHLTIGQNIGLGLRPDLRLNRRQREDVEHVIAQVGLQGMSTRRPAELSGGQQSRVALARVLLRARPILLLDEPFAALGPALKAEMLKLLGDIATRTDATVLMVTHDPADARSFADRTILVDDGKVHPPAPTNELLESPPPGLRAYLGQ</sequence>
<dbReference type="GO" id="GO:0005524">
    <property type="term" value="F:ATP binding"/>
    <property type="evidence" value="ECO:0007669"/>
    <property type="project" value="UniProtKB-KW"/>
</dbReference>
<evidence type="ECO:0000256" key="7">
    <source>
        <dbReference type="ARBA" id="ARBA00023136"/>
    </source>
</evidence>